<feature type="region of interest" description="Disordered" evidence="1">
    <location>
        <begin position="1"/>
        <end position="32"/>
    </location>
</feature>
<keyword evidence="3" id="KW-1185">Reference proteome</keyword>
<proteinExistence type="predicted"/>
<reference evidence="2 3" key="1">
    <citation type="journal article" date="2019" name="Commun. Biol.">
        <title>The bagworm genome reveals a unique fibroin gene that provides high tensile strength.</title>
        <authorList>
            <person name="Kono N."/>
            <person name="Nakamura H."/>
            <person name="Ohtoshi R."/>
            <person name="Tomita M."/>
            <person name="Numata K."/>
            <person name="Arakawa K."/>
        </authorList>
    </citation>
    <scope>NUCLEOTIDE SEQUENCE [LARGE SCALE GENOMIC DNA]</scope>
</reference>
<accession>A0A4C2AB30</accession>
<protein>
    <submittedName>
        <fullName evidence="2">Uncharacterized protein</fullName>
    </submittedName>
</protein>
<gene>
    <name evidence="2" type="ORF">EVAR_46741_1</name>
</gene>
<comment type="caution">
    <text evidence="2">The sequence shown here is derived from an EMBL/GenBank/DDBJ whole genome shotgun (WGS) entry which is preliminary data.</text>
</comment>
<dbReference type="AlphaFoldDB" id="A0A4C2AB30"/>
<feature type="region of interest" description="Disordered" evidence="1">
    <location>
        <begin position="153"/>
        <end position="178"/>
    </location>
</feature>
<evidence type="ECO:0000256" key="1">
    <source>
        <dbReference type="SAM" id="MobiDB-lite"/>
    </source>
</evidence>
<evidence type="ECO:0000313" key="3">
    <source>
        <dbReference type="Proteomes" id="UP000299102"/>
    </source>
</evidence>
<name>A0A4C2AB30_EUMVA</name>
<dbReference type="Proteomes" id="UP000299102">
    <property type="component" value="Unassembled WGS sequence"/>
</dbReference>
<evidence type="ECO:0000313" key="2">
    <source>
        <dbReference type="EMBL" id="GBP97042.1"/>
    </source>
</evidence>
<organism evidence="2 3">
    <name type="scientific">Eumeta variegata</name>
    <name type="common">Bagworm moth</name>
    <name type="synonym">Eumeta japonica</name>
    <dbReference type="NCBI Taxonomy" id="151549"/>
    <lineage>
        <taxon>Eukaryota</taxon>
        <taxon>Metazoa</taxon>
        <taxon>Ecdysozoa</taxon>
        <taxon>Arthropoda</taxon>
        <taxon>Hexapoda</taxon>
        <taxon>Insecta</taxon>
        <taxon>Pterygota</taxon>
        <taxon>Neoptera</taxon>
        <taxon>Endopterygota</taxon>
        <taxon>Lepidoptera</taxon>
        <taxon>Glossata</taxon>
        <taxon>Ditrysia</taxon>
        <taxon>Tineoidea</taxon>
        <taxon>Psychidae</taxon>
        <taxon>Oiketicinae</taxon>
        <taxon>Eumeta</taxon>
    </lineage>
</organism>
<sequence length="193" mass="21380">MKKGNSNEKIWDRQDNKVGIDDDGRTDGRTDGRKGGVKIINLVVCGRRLHRRSRKPIIIRTLVLLRSSRRGRPQSAPATRREETSPLRAGNCRPSRDPSLSEEHGLLFVSCHFSVVREIAQDFKTDLRFRLYGPPGGPRAYLVGLEDNLCDTSRHHAEGRSSPVASGGAPALDTPGLHATRSRVVASVRARFP</sequence>
<feature type="region of interest" description="Disordered" evidence="1">
    <location>
        <begin position="69"/>
        <end position="97"/>
    </location>
</feature>
<dbReference type="EMBL" id="BGZK01002862">
    <property type="protein sequence ID" value="GBP97042.1"/>
    <property type="molecule type" value="Genomic_DNA"/>
</dbReference>